<feature type="compositionally biased region" description="Polar residues" evidence="1">
    <location>
        <begin position="39"/>
        <end position="58"/>
    </location>
</feature>
<accession>A0AAV3QDR3</accession>
<dbReference type="EMBL" id="BAABME010004400">
    <property type="protein sequence ID" value="GAA0162232.1"/>
    <property type="molecule type" value="Genomic_DNA"/>
</dbReference>
<name>A0AAV3QDR3_LITER</name>
<keyword evidence="4" id="KW-1185">Reference proteome</keyword>
<evidence type="ECO:0000256" key="1">
    <source>
        <dbReference type="SAM" id="MobiDB-lite"/>
    </source>
</evidence>
<gene>
    <name evidence="3" type="ORF">LIER_18366</name>
</gene>
<comment type="caution">
    <text evidence="3">The sequence shown here is derived from an EMBL/GenBank/DDBJ whole genome shotgun (WGS) entry which is preliminary data.</text>
</comment>
<protein>
    <submittedName>
        <fullName evidence="3">Uncharacterized protein</fullName>
    </submittedName>
</protein>
<dbReference type="AlphaFoldDB" id="A0AAV3QDR3"/>
<evidence type="ECO:0000313" key="4">
    <source>
        <dbReference type="Proteomes" id="UP001454036"/>
    </source>
</evidence>
<evidence type="ECO:0000256" key="2">
    <source>
        <dbReference type="SAM" id="Phobius"/>
    </source>
</evidence>
<organism evidence="3 4">
    <name type="scientific">Lithospermum erythrorhizon</name>
    <name type="common">Purple gromwell</name>
    <name type="synonym">Lithospermum officinale var. erythrorhizon</name>
    <dbReference type="NCBI Taxonomy" id="34254"/>
    <lineage>
        <taxon>Eukaryota</taxon>
        <taxon>Viridiplantae</taxon>
        <taxon>Streptophyta</taxon>
        <taxon>Embryophyta</taxon>
        <taxon>Tracheophyta</taxon>
        <taxon>Spermatophyta</taxon>
        <taxon>Magnoliopsida</taxon>
        <taxon>eudicotyledons</taxon>
        <taxon>Gunneridae</taxon>
        <taxon>Pentapetalae</taxon>
        <taxon>asterids</taxon>
        <taxon>lamiids</taxon>
        <taxon>Boraginales</taxon>
        <taxon>Boraginaceae</taxon>
        <taxon>Boraginoideae</taxon>
        <taxon>Lithospermeae</taxon>
        <taxon>Lithospermum</taxon>
    </lineage>
</organism>
<keyword evidence="2" id="KW-0812">Transmembrane</keyword>
<reference evidence="3 4" key="1">
    <citation type="submission" date="2024-01" db="EMBL/GenBank/DDBJ databases">
        <title>The complete chloroplast genome sequence of Lithospermum erythrorhizon: insights into the phylogenetic relationship among Boraginaceae species and the maternal lineages of purple gromwells.</title>
        <authorList>
            <person name="Okada T."/>
            <person name="Watanabe K."/>
        </authorList>
    </citation>
    <scope>NUCLEOTIDE SEQUENCE [LARGE SCALE GENOMIC DNA]</scope>
</reference>
<keyword evidence="2" id="KW-1133">Transmembrane helix</keyword>
<feature type="region of interest" description="Disordered" evidence="1">
    <location>
        <begin position="31"/>
        <end position="58"/>
    </location>
</feature>
<proteinExistence type="predicted"/>
<dbReference type="Proteomes" id="UP001454036">
    <property type="component" value="Unassembled WGS sequence"/>
</dbReference>
<keyword evidence="2" id="KW-0472">Membrane</keyword>
<evidence type="ECO:0000313" key="3">
    <source>
        <dbReference type="EMBL" id="GAA0162232.1"/>
    </source>
</evidence>
<sequence length="111" mass="12440">MPRLSSRKEQVPVGPIVDPCCFRTQFHGRAASKPPNLPSHFNFSNPPPTSKQYPPSGNLTPENSVLFHRLTVPQTTHGGVYLLGFFLLGLFYFFKKIRKPILNGYGGELQI</sequence>
<feature type="transmembrane region" description="Helical" evidence="2">
    <location>
        <begin position="78"/>
        <end position="94"/>
    </location>
</feature>